<evidence type="ECO:0000313" key="4">
    <source>
        <dbReference type="Ensembl" id="ENSEBUP00000000809.1"/>
    </source>
</evidence>
<proteinExistence type="inferred from homology"/>
<accession>A0A8C4ND81</accession>
<dbReference type="Ensembl" id="ENSEBUT00000001115.1">
    <property type="protein sequence ID" value="ENSEBUP00000000809.1"/>
    <property type="gene ID" value="ENSEBUG00000000799.1"/>
</dbReference>
<dbReference type="Pfam" id="PF01875">
    <property type="entry name" value="Memo"/>
    <property type="match status" value="1"/>
</dbReference>
<dbReference type="AlphaFoldDB" id="A0A8C4ND81"/>
<evidence type="ECO:0000256" key="1">
    <source>
        <dbReference type="ARBA" id="ARBA00006315"/>
    </source>
</evidence>
<reference evidence="4" key="2">
    <citation type="submission" date="2025-09" db="UniProtKB">
        <authorList>
            <consortium name="Ensembl"/>
        </authorList>
    </citation>
    <scope>IDENTIFICATION</scope>
</reference>
<dbReference type="Gene3D" id="3.40.830.10">
    <property type="entry name" value="LigB-like"/>
    <property type="match status" value="1"/>
</dbReference>
<name>A0A8C4ND81_EPTBU</name>
<dbReference type="InterPro" id="IPR002737">
    <property type="entry name" value="MEMO1_fam"/>
</dbReference>
<dbReference type="CDD" id="cd07361">
    <property type="entry name" value="MEMO_like"/>
    <property type="match status" value="1"/>
</dbReference>
<evidence type="ECO:0000313" key="5">
    <source>
        <dbReference type="Proteomes" id="UP000694388"/>
    </source>
</evidence>
<sequence length="266" mass="30027">CGSSTKQFLTGWMREVQHAGYVYCGSCASHAFQKIDPTTTHRVFILGPSHHISLSGCVLSSAQVYRTPLYDMSIDQELYSELWKTGSFKQISLQTDEDEHSLEMQLPLLAKVMESRRDAFSIIPVLVGSLPDGREREYGQIFSHYLGQQGTLFIISSDFCHWGERFHYTYYDETQGEIYQSIEHLDRLGMAVIKALDPKAFHTYLKDYQNTICGRHPIAILLNVIAASRKNGTSMSFSFLSYVQSSLCYKKHDSSVSYAAGVLTAS</sequence>
<comment type="similarity">
    <text evidence="1">Belongs to the MEMO1 family.</text>
</comment>
<dbReference type="HAMAP" id="MF_00055">
    <property type="entry name" value="MEMO1"/>
    <property type="match status" value="1"/>
</dbReference>
<keyword evidence="5" id="KW-1185">Reference proteome</keyword>
<reference evidence="4" key="1">
    <citation type="submission" date="2025-08" db="UniProtKB">
        <authorList>
            <consortium name="Ensembl"/>
        </authorList>
    </citation>
    <scope>IDENTIFICATION</scope>
</reference>
<evidence type="ECO:0000256" key="3">
    <source>
        <dbReference type="ARBA" id="ARBA00030837"/>
    </source>
</evidence>
<dbReference type="NCBIfam" id="TIGR04336">
    <property type="entry name" value="AmmeMemoSam_B"/>
    <property type="match status" value="1"/>
</dbReference>
<dbReference type="Proteomes" id="UP000694388">
    <property type="component" value="Unplaced"/>
</dbReference>
<dbReference type="PANTHER" id="PTHR11060:SF0">
    <property type="entry name" value="PROTEIN MEMO1"/>
    <property type="match status" value="1"/>
</dbReference>
<dbReference type="GeneTree" id="ENSGT00390000006408"/>
<dbReference type="OMA" id="CASHAFQ"/>
<evidence type="ECO:0000256" key="2">
    <source>
        <dbReference type="ARBA" id="ARBA00016657"/>
    </source>
</evidence>
<protein>
    <recommendedName>
        <fullName evidence="2">Protein MEMO1</fullName>
    </recommendedName>
    <alternativeName>
        <fullName evidence="3">Mediator of ErbB2-driven cell motility 1</fullName>
    </alternativeName>
</protein>
<organism evidence="4 5">
    <name type="scientific">Eptatretus burgeri</name>
    <name type="common">Inshore hagfish</name>
    <dbReference type="NCBI Taxonomy" id="7764"/>
    <lineage>
        <taxon>Eukaryota</taxon>
        <taxon>Metazoa</taxon>
        <taxon>Chordata</taxon>
        <taxon>Craniata</taxon>
        <taxon>Vertebrata</taxon>
        <taxon>Cyclostomata</taxon>
        <taxon>Myxini</taxon>
        <taxon>Myxiniformes</taxon>
        <taxon>Myxinidae</taxon>
        <taxon>Eptatretinae</taxon>
        <taxon>Eptatretus</taxon>
    </lineage>
</organism>
<dbReference type="PANTHER" id="PTHR11060">
    <property type="entry name" value="PROTEIN MEMO1"/>
    <property type="match status" value="1"/>
</dbReference>